<dbReference type="EMBL" id="BQKI01000084">
    <property type="protein sequence ID" value="GJN32641.1"/>
    <property type="molecule type" value="Genomic_DNA"/>
</dbReference>
<evidence type="ECO:0000313" key="1">
    <source>
        <dbReference type="EMBL" id="GJN32641.1"/>
    </source>
</evidence>
<proteinExistence type="predicted"/>
<dbReference type="AlphaFoldDB" id="A0AAV5FEG2"/>
<organism evidence="1 2">
    <name type="scientific">Eleusine coracana subsp. coracana</name>
    <dbReference type="NCBI Taxonomy" id="191504"/>
    <lineage>
        <taxon>Eukaryota</taxon>
        <taxon>Viridiplantae</taxon>
        <taxon>Streptophyta</taxon>
        <taxon>Embryophyta</taxon>
        <taxon>Tracheophyta</taxon>
        <taxon>Spermatophyta</taxon>
        <taxon>Magnoliopsida</taxon>
        <taxon>Liliopsida</taxon>
        <taxon>Poales</taxon>
        <taxon>Poaceae</taxon>
        <taxon>PACMAD clade</taxon>
        <taxon>Chloridoideae</taxon>
        <taxon>Cynodonteae</taxon>
        <taxon>Eleusininae</taxon>
        <taxon>Eleusine</taxon>
    </lineage>
</organism>
<protein>
    <submittedName>
        <fullName evidence="1">Uncharacterized protein</fullName>
    </submittedName>
</protein>
<gene>
    <name evidence="1" type="primary">gb21157</name>
    <name evidence="1" type="ORF">PR202_gb21157</name>
</gene>
<evidence type="ECO:0000313" key="2">
    <source>
        <dbReference type="Proteomes" id="UP001054889"/>
    </source>
</evidence>
<reference evidence="1" key="1">
    <citation type="journal article" date="2018" name="DNA Res.">
        <title>Multiple hybrid de novo genome assembly of finger millet, an orphan allotetraploid crop.</title>
        <authorList>
            <person name="Hatakeyama M."/>
            <person name="Aluri S."/>
            <person name="Balachadran M.T."/>
            <person name="Sivarajan S.R."/>
            <person name="Patrignani A."/>
            <person name="Gruter S."/>
            <person name="Poveda L."/>
            <person name="Shimizu-Inatsugi R."/>
            <person name="Baeten J."/>
            <person name="Francoijs K.J."/>
            <person name="Nataraja K.N."/>
            <person name="Reddy Y.A.N."/>
            <person name="Phadnis S."/>
            <person name="Ravikumar R.L."/>
            <person name="Schlapbach R."/>
            <person name="Sreeman S.M."/>
            <person name="Shimizu K.K."/>
        </authorList>
    </citation>
    <scope>NUCLEOTIDE SEQUENCE</scope>
</reference>
<sequence>MMAIERTWIWLTLPKLEKLHWEDCCPDEIQRWSLPSQIWNLTIVELSRGYLQYCGGGQSHFTRILQAFDRTDILRLEIPIAPAENIIPTMCI</sequence>
<keyword evidence="2" id="KW-1185">Reference proteome</keyword>
<dbReference type="Proteomes" id="UP001054889">
    <property type="component" value="Unassembled WGS sequence"/>
</dbReference>
<name>A0AAV5FEG2_ELECO</name>
<comment type="caution">
    <text evidence="1">The sequence shown here is derived from an EMBL/GenBank/DDBJ whole genome shotgun (WGS) entry which is preliminary data.</text>
</comment>
<accession>A0AAV5FEG2</accession>
<reference evidence="1" key="2">
    <citation type="submission" date="2021-12" db="EMBL/GenBank/DDBJ databases">
        <title>Resequencing data analysis of finger millet.</title>
        <authorList>
            <person name="Hatakeyama M."/>
            <person name="Aluri S."/>
            <person name="Balachadran M.T."/>
            <person name="Sivarajan S.R."/>
            <person name="Poveda L."/>
            <person name="Shimizu-Inatsugi R."/>
            <person name="Schlapbach R."/>
            <person name="Sreeman S.M."/>
            <person name="Shimizu K.K."/>
        </authorList>
    </citation>
    <scope>NUCLEOTIDE SEQUENCE</scope>
</reference>